<dbReference type="InterPro" id="IPR001155">
    <property type="entry name" value="OxRdtase_FMN_N"/>
</dbReference>
<dbReference type="SUPFAM" id="SSF51395">
    <property type="entry name" value="FMN-linked oxidoreductases"/>
    <property type="match status" value="1"/>
</dbReference>
<dbReference type="InterPro" id="IPR051799">
    <property type="entry name" value="NADH_flavin_oxidoreductase"/>
</dbReference>
<dbReference type="GO" id="GO:0016491">
    <property type="term" value="F:oxidoreductase activity"/>
    <property type="evidence" value="ECO:0007669"/>
    <property type="project" value="UniProtKB-KW"/>
</dbReference>
<accession>A0A2A2KX43</accession>
<dbReference type="PANTHER" id="PTHR43656">
    <property type="entry name" value="BINDING OXIDOREDUCTASE, PUTATIVE (AFU_ORTHOLOGUE AFUA_2G08260)-RELATED"/>
    <property type="match status" value="1"/>
</dbReference>
<dbReference type="EMBL" id="LIAE01007558">
    <property type="protein sequence ID" value="PAV78452.1"/>
    <property type="molecule type" value="Genomic_DNA"/>
</dbReference>
<reference evidence="4 5" key="1">
    <citation type="journal article" date="2017" name="Curr. Biol.">
        <title>Genome architecture and evolution of a unichromosomal asexual nematode.</title>
        <authorList>
            <person name="Fradin H."/>
            <person name="Zegar C."/>
            <person name="Gutwein M."/>
            <person name="Lucas J."/>
            <person name="Kovtun M."/>
            <person name="Corcoran D."/>
            <person name="Baugh L.R."/>
            <person name="Kiontke K."/>
            <person name="Gunsalus K."/>
            <person name="Fitch D.H."/>
            <person name="Piano F."/>
        </authorList>
    </citation>
    <scope>NUCLEOTIDE SEQUENCE [LARGE SCALE GENOMIC DNA]</scope>
    <source>
        <strain evidence="4">PF1309</strain>
    </source>
</reference>
<dbReference type="InterPro" id="IPR013785">
    <property type="entry name" value="Aldolase_TIM"/>
</dbReference>
<dbReference type="OrthoDB" id="1663137at2759"/>
<dbReference type="GO" id="GO:0010181">
    <property type="term" value="F:FMN binding"/>
    <property type="evidence" value="ECO:0007669"/>
    <property type="project" value="InterPro"/>
</dbReference>
<evidence type="ECO:0000259" key="3">
    <source>
        <dbReference type="Pfam" id="PF00724"/>
    </source>
</evidence>
<dbReference type="Pfam" id="PF00724">
    <property type="entry name" value="Oxidored_FMN"/>
    <property type="match status" value="1"/>
</dbReference>
<dbReference type="Gene3D" id="3.20.20.70">
    <property type="entry name" value="Aldolase class I"/>
    <property type="match status" value="1"/>
</dbReference>
<sequence length="142" mass="15627">MSITGNIMINPHCLEMPGNGVICKENWSEELGELLKKWADSSKHNGCLAVAQIGHCGRQTAVDSSAQLKINPGLGIPEYEYVQMSLEECGRQTAVDSSTQLKFNPGLGIPEYEYVQMSLEEVQTDVIDRFVFAAMKCKEAGK</sequence>
<feature type="domain" description="NADH:flavin oxidoreductase/NADH oxidase N-terminal" evidence="3">
    <location>
        <begin position="3"/>
        <end position="141"/>
    </location>
</feature>
<dbReference type="Proteomes" id="UP000218231">
    <property type="component" value="Unassembled WGS sequence"/>
</dbReference>
<comment type="caution">
    <text evidence="4">The sequence shown here is derived from an EMBL/GenBank/DDBJ whole genome shotgun (WGS) entry which is preliminary data.</text>
</comment>
<keyword evidence="1" id="KW-0285">Flavoprotein</keyword>
<evidence type="ECO:0000313" key="5">
    <source>
        <dbReference type="Proteomes" id="UP000218231"/>
    </source>
</evidence>
<proteinExistence type="predicted"/>
<keyword evidence="5" id="KW-1185">Reference proteome</keyword>
<dbReference type="STRING" id="2018661.A0A2A2KX43"/>
<organism evidence="4 5">
    <name type="scientific">Diploscapter pachys</name>
    <dbReference type="NCBI Taxonomy" id="2018661"/>
    <lineage>
        <taxon>Eukaryota</taxon>
        <taxon>Metazoa</taxon>
        <taxon>Ecdysozoa</taxon>
        <taxon>Nematoda</taxon>
        <taxon>Chromadorea</taxon>
        <taxon>Rhabditida</taxon>
        <taxon>Rhabditina</taxon>
        <taxon>Rhabditomorpha</taxon>
        <taxon>Rhabditoidea</taxon>
        <taxon>Rhabditidae</taxon>
        <taxon>Diploscapter</taxon>
    </lineage>
</organism>
<evidence type="ECO:0000256" key="1">
    <source>
        <dbReference type="ARBA" id="ARBA00022630"/>
    </source>
</evidence>
<gene>
    <name evidence="4" type="ORF">WR25_05221</name>
</gene>
<keyword evidence="2" id="KW-0560">Oxidoreductase</keyword>
<evidence type="ECO:0000313" key="4">
    <source>
        <dbReference type="EMBL" id="PAV78452.1"/>
    </source>
</evidence>
<evidence type="ECO:0000256" key="2">
    <source>
        <dbReference type="ARBA" id="ARBA00023002"/>
    </source>
</evidence>
<protein>
    <recommendedName>
        <fullName evidence="3">NADH:flavin oxidoreductase/NADH oxidase N-terminal domain-containing protein</fullName>
    </recommendedName>
</protein>
<dbReference type="AlphaFoldDB" id="A0A2A2KX43"/>
<name>A0A2A2KX43_9BILA</name>
<dbReference type="PANTHER" id="PTHR43656:SF5">
    <property type="entry name" value="NADH:FLAVIN OXIDOREDUCTASE_NADH OXIDASE N-TERMINAL DOMAIN-CONTAINING PROTEIN"/>
    <property type="match status" value="1"/>
</dbReference>